<feature type="region of interest" description="Disordered" evidence="3">
    <location>
        <begin position="29"/>
        <end position="73"/>
    </location>
</feature>
<dbReference type="EMBL" id="JBBPBM010000024">
    <property type="protein sequence ID" value="KAK8542644.1"/>
    <property type="molecule type" value="Genomic_DNA"/>
</dbReference>
<dbReference type="InterPro" id="IPR027417">
    <property type="entry name" value="P-loop_NTPase"/>
</dbReference>
<accession>A0ABR2DQH8</accession>
<evidence type="ECO:0000259" key="4">
    <source>
        <dbReference type="PROSITE" id="PS50067"/>
    </source>
</evidence>
<evidence type="ECO:0000313" key="6">
    <source>
        <dbReference type="Proteomes" id="UP001472677"/>
    </source>
</evidence>
<dbReference type="PROSITE" id="PS50067">
    <property type="entry name" value="KINESIN_MOTOR_2"/>
    <property type="match status" value="1"/>
</dbReference>
<keyword evidence="1" id="KW-0505">Motor protein</keyword>
<comment type="caution">
    <text evidence="5">The sequence shown here is derived from an EMBL/GenBank/DDBJ whole genome shotgun (WGS) entry which is preliminary data.</text>
</comment>
<dbReference type="InterPro" id="IPR036961">
    <property type="entry name" value="Kinesin_motor_dom_sf"/>
</dbReference>
<keyword evidence="6" id="KW-1185">Reference proteome</keyword>
<dbReference type="InterPro" id="IPR001752">
    <property type="entry name" value="Kinesin_motor_dom"/>
</dbReference>
<comment type="caution">
    <text evidence="2">Lacks conserved residue(s) required for the propagation of feature annotation.</text>
</comment>
<evidence type="ECO:0000256" key="1">
    <source>
        <dbReference type="ARBA" id="ARBA00023175"/>
    </source>
</evidence>
<evidence type="ECO:0000256" key="3">
    <source>
        <dbReference type="SAM" id="MobiDB-lite"/>
    </source>
</evidence>
<feature type="compositionally biased region" description="Low complexity" evidence="3">
    <location>
        <begin position="60"/>
        <end position="73"/>
    </location>
</feature>
<sequence>MKSSAESAVAENSRFLGSISTSSLRNLLPKSKLKKSVMKPYSENTPPPDPNIIQGNNSAHFSPKSPLSKSLTSHSFINPSDCRTEIPLPTASSIKKELVEPDEQNGELTNLDPSVKVVVRIRPINGHEKEVNRTVRKVSSDSLSVGDRKFTFDSVLDTNSSQVSQYKQIANLFPI</sequence>
<organism evidence="5 6">
    <name type="scientific">Hibiscus sabdariffa</name>
    <name type="common">roselle</name>
    <dbReference type="NCBI Taxonomy" id="183260"/>
    <lineage>
        <taxon>Eukaryota</taxon>
        <taxon>Viridiplantae</taxon>
        <taxon>Streptophyta</taxon>
        <taxon>Embryophyta</taxon>
        <taxon>Tracheophyta</taxon>
        <taxon>Spermatophyta</taxon>
        <taxon>Magnoliopsida</taxon>
        <taxon>eudicotyledons</taxon>
        <taxon>Gunneridae</taxon>
        <taxon>Pentapetalae</taxon>
        <taxon>rosids</taxon>
        <taxon>malvids</taxon>
        <taxon>Malvales</taxon>
        <taxon>Malvaceae</taxon>
        <taxon>Malvoideae</taxon>
        <taxon>Hibiscus</taxon>
    </lineage>
</organism>
<proteinExistence type="inferred from homology"/>
<protein>
    <recommendedName>
        <fullName evidence="4">Kinesin motor domain-containing protein</fullName>
    </recommendedName>
</protein>
<gene>
    <name evidence="5" type="ORF">V6N12_015231</name>
</gene>
<name>A0ABR2DQH8_9ROSI</name>
<evidence type="ECO:0000256" key="2">
    <source>
        <dbReference type="PROSITE-ProRule" id="PRU00283"/>
    </source>
</evidence>
<comment type="similarity">
    <text evidence="2">Belongs to the TRAFAC class myosin-kinesin ATPase superfamily. Kinesin family.</text>
</comment>
<dbReference type="Proteomes" id="UP001472677">
    <property type="component" value="Unassembled WGS sequence"/>
</dbReference>
<evidence type="ECO:0000313" key="5">
    <source>
        <dbReference type="EMBL" id="KAK8542644.1"/>
    </source>
</evidence>
<reference evidence="5 6" key="1">
    <citation type="journal article" date="2024" name="G3 (Bethesda)">
        <title>Genome assembly of Hibiscus sabdariffa L. provides insights into metabolisms of medicinal natural products.</title>
        <authorList>
            <person name="Kim T."/>
        </authorList>
    </citation>
    <scope>NUCLEOTIDE SEQUENCE [LARGE SCALE GENOMIC DNA]</scope>
    <source>
        <strain evidence="5">TK-2024</strain>
        <tissue evidence="5">Old leaves</tissue>
    </source>
</reference>
<dbReference type="SUPFAM" id="SSF52540">
    <property type="entry name" value="P-loop containing nucleoside triphosphate hydrolases"/>
    <property type="match status" value="1"/>
</dbReference>
<dbReference type="Gene3D" id="3.40.850.10">
    <property type="entry name" value="Kinesin motor domain"/>
    <property type="match status" value="1"/>
</dbReference>
<feature type="domain" description="Kinesin motor" evidence="4">
    <location>
        <begin position="114"/>
        <end position="175"/>
    </location>
</feature>